<evidence type="ECO:0000256" key="1">
    <source>
        <dbReference type="SAM" id="SignalP"/>
    </source>
</evidence>
<dbReference type="AlphaFoldDB" id="A0A1E7WLU7"/>
<dbReference type="Proteomes" id="UP000175989">
    <property type="component" value="Unassembled WGS sequence"/>
</dbReference>
<evidence type="ECO:0000259" key="2">
    <source>
        <dbReference type="Pfam" id="PF07589"/>
    </source>
</evidence>
<dbReference type="InterPro" id="IPR013424">
    <property type="entry name" value="Ice-binding_C"/>
</dbReference>
<protein>
    <submittedName>
        <fullName evidence="3">PEP-CTERM motif protein</fullName>
    </submittedName>
</protein>
<name>A0A1E7WLU7_9BURK</name>
<evidence type="ECO:0000313" key="4">
    <source>
        <dbReference type="Proteomes" id="UP000175989"/>
    </source>
</evidence>
<evidence type="ECO:0000313" key="3">
    <source>
        <dbReference type="EMBL" id="OFA00008.1"/>
    </source>
</evidence>
<sequence length="261" mass="26725">MTFFQSQLRQLSVATVGALAVMSATPAMAEVINFESATPNIYGGTEVITESGYNLTVIDSPAAGPSGTGFAGAIGNGSDPFLCTVAACPTGNASQFYLGVNDGSLKLERSDNRLFQLTGLDYAFLAPVGGLASYTYGQLTLVGVLSSGANVSYAYNFPVLNSLGYSPFESLSLTAFGGNYFSSVTIGSCLFDGNGGCSNPLAGAENQSQFAIDNLQVAPVPEPETYALMGLGLGLVGWMSRRRARAARAAAGTAAAPTIAA</sequence>
<dbReference type="NCBIfam" id="TIGR02595">
    <property type="entry name" value="PEP_CTERM"/>
    <property type="match status" value="1"/>
</dbReference>
<accession>A0A1E7WLU7</accession>
<feature type="chain" id="PRO_5009207260" evidence="1">
    <location>
        <begin position="30"/>
        <end position="261"/>
    </location>
</feature>
<proteinExistence type="predicted"/>
<comment type="caution">
    <text evidence="3">The sequence shown here is derived from an EMBL/GenBank/DDBJ whole genome shotgun (WGS) entry which is preliminary data.</text>
</comment>
<feature type="domain" description="Ice-binding protein C-terminal" evidence="2">
    <location>
        <begin position="219"/>
        <end position="243"/>
    </location>
</feature>
<dbReference type="Pfam" id="PF07589">
    <property type="entry name" value="PEP-CTERM"/>
    <property type="match status" value="1"/>
</dbReference>
<keyword evidence="4" id="KW-1185">Reference proteome</keyword>
<gene>
    <name evidence="3" type="ORF">DUPY_24730</name>
</gene>
<dbReference type="NCBIfam" id="NF038120">
    <property type="entry name" value="PEP_CTERM_QFxxD"/>
    <property type="match status" value="1"/>
</dbReference>
<keyword evidence="1" id="KW-0732">Signal</keyword>
<dbReference type="PATRIC" id="fig|762836.4.peg.2551"/>
<dbReference type="EMBL" id="LROM01000085">
    <property type="protein sequence ID" value="OFA00008.1"/>
    <property type="molecule type" value="Genomic_DNA"/>
</dbReference>
<feature type="signal peptide" evidence="1">
    <location>
        <begin position="1"/>
        <end position="29"/>
    </location>
</feature>
<dbReference type="RefSeq" id="WP_070248464.1">
    <property type="nucleotide sequence ID" value="NZ_LROM01000085.1"/>
</dbReference>
<organism evidence="3 4">
    <name type="scientific">Duganella phyllosphaerae</name>
    <dbReference type="NCBI Taxonomy" id="762836"/>
    <lineage>
        <taxon>Bacteria</taxon>
        <taxon>Pseudomonadati</taxon>
        <taxon>Pseudomonadota</taxon>
        <taxon>Betaproteobacteria</taxon>
        <taxon>Burkholderiales</taxon>
        <taxon>Oxalobacteraceae</taxon>
        <taxon>Telluria group</taxon>
        <taxon>Duganella</taxon>
    </lineage>
</organism>
<reference evidence="4" key="1">
    <citation type="journal article" date="2016" name="Front. Microbiol.">
        <title>Molecular Keys to the Janthinobacterium and Duganella spp. Interaction with the Plant Pathogen Fusarium graminearum.</title>
        <authorList>
            <person name="Haack F.S."/>
            <person name="Poehlein A."/>
            <person name="Kroger C."/>
            <person name="Voigt C.A."/>
            <person name="Piepenbring M."/>
            <person name="Bode H.B."/>
            <person name="Daniel R."/>
            <person name="Schafer W."/>
            <person name="Streit W.R."/>
        </authorList>
    </citation>
    <scope>NUCLEOTIDE SEQUENCE [LARGE SCALE GENOMIC DNA]</scope>
    <source>
        <strain evidence="4">T54</strain>
    </source>
</reference>